<evidence type="ECO:0000256" key="11">
    <source>
        <dbReference type="RuleBase" id="RU361241"/>
    </source>
</evidence>
<dbReference type="PANTHER" id="PTHR31650:SF1">
    <property type="entry name" value="WAX ESTER SYNTHASE_DIACYLGLYCEROL ACYLTRANSFERASE 4-RELATED"/>
    <property type="match status" value="1"/>
</dbReference>
<protein>
    <recommendedName>
        <fullName evidence="4 11">Diacylglycerol O-acyltransferase</fullName>
        <ecNumber evidence="4 11">2.3.1.20</ecNumber>
    </recommendedName>
</protein>
<dbReference type="EMBL" id="LR215973">
    <property type="protein sequence ID" value="VFA98040.1"/>
    <property type="molecule type" value="Genomic_DNA"/>
</dbReference>
<evidence type="ECO:0000256" key="5">
    <source>
        <dbReference type="ARBA" id="ARBA00022516"/>
    </source>
</evidence>
<comment type="pathway">
    <text evidence="2">Lipid metabolism.</text>
</comment>
<dbReference type="RefSeq" id="WP_130916787.1">
    <property type="nucleotide sequence ID" value="NZ_LR215973.1"/>
</dbReference>
<dbReference type="GO" id="GO:0001666">
    <property type="term" value="P:response to hypoxia"/>
    <property type="evidence" value="ECO:0007669"/>
    <property type="project" value="TreeGrafter"/>
</dbReference>
<keyword evidence="9 11" id="KW-0012">Acyltransferase</keyword>
<feature type="domain" description="O-acyltransferase WSD1 C-terminal" evidence="13">
    <location>
        <begin position="292"/>
        <end position="436"/>
    </location>
</feature>
<gene>
    <name evidence="14" type="primary">tgs1_2</name>
    <name evidence="14" type="ORF">NCTC10797_01805</name>
</gene>
<evidence type="ECO:0000256" key="1">
    <source>
        <dbReference type="ARBA" id="ARBA00004771"/>
    </source>
</evidence>
<evidence type="ECO:0000313" key="15">
    <source>
        <dbReference type="Proteomes" id="UP000290439"/>
    </source>
</evidence>
<dbReference type="GO" id="GO:0006071">
    <property type="term" value="P:glycerol metabolic process"/>
    <property type="evidence" value="ECO:0007669"/>
    <property type="project" value="UniProtKB-KW"/>
</dbReference>
<keyword evidence="5 11" id="KW-0444">Lipid biosynthesis</keyword>
<dbReference type="InterPro" id="IPR014292">
    <property type="entry name" value="Acyl_transf_WS/DGAT"/>
</dbReference>
<dbReference type="GO" id="GO:0005886">
    <property type="term" value="C:plasma membrane"/>
    <property type="evidence" value="ECO:0007669"/>
    <property type="project" value="TreeGrafter"/>
</dbReference>
<sequence length="447" mass="49184">MTDLRPLDTGFIELEDADWHVSLGIGVVAIMDGSPPPREHILDALQRQLREVPRLRQRVHRAPLDVTTPTWEPDPDFDLGHHIRWAALPAPRDESALWELVALELEERLDRDRPLWQCVVVEELRGNRWALIVKAHHSLLDGVSGVAMFERLCEPVAEDGCPAMHERPPRQRPGLALSGLFRLPVAVPSAMLTTVRRLVPVGVAVVKPGPASSLNGPIGHQRRYTAIRLPLPTVARIGAKYEVTVNDVVLSAIAGGYRDLLLARGEEPTADLLRILVPVSMRSEHAKYVLDNRVSALLPYLPIHVGDPVERLRLVHATMREHKSSGASSAEHDVLAVARWLPFAPVAWALRILGKLPQRSVGAVATNIPGPRHPLDLLGRRVLELLPAVPIALRLRTAVAILSYHDQLAIGITGDYDTTSDIDVLALGIQRAIDQLASRVGDDRSGD</sequence>
<keyword evidence="7 11" id="KW-0319">Glycerol metabolism</keyword>
<feature type="domain" description="O-acyltransferase WSD1-like N-terminal" evidence="12">
    <location>
        <begin position="4"/>
        <end position="249"/>
    </location>
</feature>
<name>A0A4U8VWI1_9NOCA</name>
<dbReference type="GO" id="GO:0004144">
    <property type="term" value="F:diacylglycerol O-acyltransferase activity"/>
    <property type="evidence" value="ECO:0007669"/>
    <property type="project" value="UniProtKB-EC"/>
</dbReference>
<dbReference type="Gene3D" id="3.30.559.10">
    <property type="entry name" value="Chloramphenicol acetyltransferase-like domain"/>
    <property type="match status" value="1"/>
</dbReference>
<dbReference type="GO" id="GO:0019432">
    <property type="term" value="P:triglyceride biosynthetic process"/>
    <property type="evidence" value="ECO:0007669"/>
    <property type="project" value="UniProtKB-UniPathway"/>
</dbReference>
<evidence type="ECO:0000259" key="12">
    <source>
        <dbReference type="Pfam" id="PF03007"/>
    </source>
</evidence>
<evidence type="ECO:0000259" key="13">
    <source>
        <dbReference type="Pfam" id="PF06974"/>
    </source>
</evidence>
<keyword evidence="8 11" id="KW-0443">Lipid metabolism</keyword>
<evidence type="ECO:0000256" key="7">
    <source>
        <dbReference type="ARBA" id="ARBA00022798"/>
    </source>
</evidence>
<dbReference type="InterPro" id="IPR009721">
    <property type="entry name" value="O-acyltransferase_WSD1_C"/>
</dbReference>
<dbReference type="GO" id="GO:0071731">
    <property type="term" value="P:response to nitric oxide"/>
    <property type="evidence" value="ECO:0007669"/>
    <property type="project" value="TreeGrafter"/>
</dbReference>
<comment type="pathway">
    <text evidence="1 11">Glycerolipid metabolism; triacylglycerol biosynthesis.</text>
</comment>
<dbReference type="UniPathway" id="UPA00282"/>
<dbReference type="InterPro" id="IPR023213">
    <property type="entry name" value="CAT-like_dom_sf"/>
</dbReference>
<keyword evidence="6 11" id="KW-0808">Transferase</keyword>
<comment type="similarity">
    <text evidence="3 11">Belongs to the long-chain O-acyltransferase family.</text>
</comment>
<dbReference type="NCBIfam" id="TIGR02946">
    <property type="entry name" value="acyl_WS_DGAT"/>
    <property type="match status" value="1"/>
</dbReference>
<dbReference type="InterPro" id="IPR004255">
    <property type="entry name" value="O-acyltransferase_WSD1_N"/>
</dbReference>
<dbReference type="SUPFAM" id="SSF52777">
    <property type="entry name" value="CoA-dependent acyltransferases"/>
    <property type="match status" value="1"/>
</dbReference>
<dbReference type="Proteomes" id="UP000290439">
    <property type="component" value="Chromosome"/>
</dbReference>
<dbReference type="Pfam" id="PF06974">
    <property type="entry name" value="WS_DGAT_C"/>
    <property type="match status" value="1"/>
</dbReference>
<evidence type="ECO:0000256" key="6">
    <source>
        <dbReference type="ARBA" id="ARBA00022679"/>
    </source>
</evidence>
<dbReference type="EC" id="2.3.1.20" evidence="4 11"/>
<evidence type="ECO:0000313" key="14">
    <source>
        <dbReference type="EMBL" id="VFA98040.1"/>
    </source>
</evidence>
<proteinExistence type="inferred from homology"/>
<evidence type="ECO:0000256" key="10">
    <source>
        <dbReference type="ARBA" id="ARBA00048109"/>
    </source>
</evidence>
<comment type="catalytic activity">
    <reaction evidence="10 11">
        <text>an acyl-CoA + a 1,2-diacyl-sn-glycerol = a triacyl-sn-glycerol + CoA</text>
        <dbReference type="Rhea" id="RHEA:10868"/>
        <dbReference type="ChEBI" id="CHEBI:17815"/>
        <dbReference type="ChEBI" id="CHEBI:57287"/>
        <dbReference type="ChEBI" id="CHEBI:58342"/>
        <dbReference type="ChEBI" id="CHEBI:64615"/>
        <dbReference type="EC" id="2.3.1.20"/>
    </reaction>
</comment>
<evidence type="ECO:0000256" key="4">
    <source>
        <dbReference type="ARBA" id="ARBA00013244"/>
    </source>
</evidence>
<dbReference type="PANTHER" id="PTHR31650">
    <property type="entry name" value="O-ACYLTRANSFERASE (WSD1-LIKE) FAMILY PROTEIN"/>
    <property type="match status" value="1"/>
</dbReference>
<organism evidence="14 15">
    <name type="scientific">Nocardia cyriacigeorgica</name>
    <dbReference type="NCBI Taxonomy" id="135487"/>
    <lineage>
        <taxon>Bacteria</taxon>
        <taxon>Bacillati</taxon>
        <taxon>Actinomycetota</taxon>
        <taxon>Actinomycetes</taxon>
        <taxon>Mycobacteriales</taxon>
        <taxon>Nocardiaceae</taxon>
        <taxon>Nocardia</taxon>
    </lineage>
</organism>
<evidence type="ECO:0000256" key="8">
    <source>
        <dbReference type="ARBA" id="ARBA00023098"/>
    </source>
</evidence>
<evidence type="ECO:0000256" key="3">
    <source>
        <dbReference type="ARBA" id="ARBA00009587"/>
    </source>
</evidence>
<dbReference type="InterPro" id="IPR045034">
    <property type="entry name" value="O-acyltransferase_WSD1-like"/>
</dbReference>
<dbReference type="Pfam" id="PF03007">
    <property type="entry name" value="WS_DGAT_cat"/>
    <property type="match status" value="1"/>
</dbReference>
<reference evidence="14 15" key="1">
    <citation type="submission" date="2019-02" db="EMBL/GenBank/DDBJ databases">
        <authorList>
            <consortium name="Pathogen Informatics"/>
        </authorList>
    </citation>
    <scope>NUCLEOTIDE SEQUENCE [LARGE SCALE GENOMIC DNA]</scope>
    <source>
        <strain evidence="14 15">3012STDY6756504</strain>
    </source>
</reference>
<evidence type="ECO:0000256" key="9">
    <source>
        <dbReference type="ARBA" id="ARBA00023315"/>
    </source>
</evidence>
<accession>A0A4U8VWI1</accession>
<evidence type="ECO:0000256" key="2">
    <source>
        <dbReference type="ARBA" id="ARBA00005189"/>
    </source>
</evidence>
<dbReference type="AlphaFoldDB" id="A0A4U8VWI1"/>
<dbReference type="GO" id="GO:0051701">
    <property type="term" value="P:biological process involved in interaction with host"/>
    <property type="evidence" value="ECO:0007669"/>
    <property type="project" value="TreeGrafter"/>
</dbReference>